<proteinExistence type="predicted"/>
<reference evidence="1" key="1">
    <citation type="submission" date="2019-08" db="EMBL/GenBank/DDBJ databases">
        <authorList>
            <person name="Kucharzyk K."/>
            <person name="Murdoch R.W."/>
            <person name="Higgins S."/>
            <person name="Loffler F."/>
        </authorList>
    </citation>
    <scope>NUCLEOTIDE SEQUENCE</scope>
</reference>
<organism evidence="1">
    <name type="scientific">bioreactor metagenome</name>
    <dbReference type="NCBI Taxonomy" id="1076179"/>
    <lineage>
        <taxon>unclassified sequences</taxon>
        <taxon>metagenomes</taxon>
        <taxon>ecological metagenomes</taxon>
    </lineage>
</organism>
<comment type="caution">
    <text evidence="1">The sequence shown here is derived from an EMBL/GenBank/DDBJ whole genome shotgun (WGS) entry which is preliminary data.</text>
</comment>
<sequence length="71" mass="8713">MHIFHPKRCASFGIKDVHLLFYQNLWEKDEWKLKELSFTVFKMQIYKIFSNLSIEKREIFIKLLSIEMGFK</sequence>
<dbReference type="AlphaFoldDB" id="A0A644VJU8"/>
<dbReference type="EMBL" id="VSSQ01000331">
    <property type="protein sequence ID" value="MPL91517.1"/>
    <property type="molecule type" value="Genomic_DNA"/>
</dbReference>
<accession>A0A644VJU8</accession>
<name>A0A644VJU8_9ZZZZ</name>
<gene>
    <name evidence="1" type="ORF">SDC9_37592</name>
</gene>
<evidence type="ECO:0000313" key="1">
    <source>
        <dbReference type="EMBL" id="MPL91517.1"/>
    </source>
</evidence>
<protein>
    <submittedName>
        <fullName evidence="1">Uncharacterized protein</fullName>
    </submittedName>
</protein>